<dbReference type="Proteomes" id="UP000006690">
    <property type="component" value="Chromosome"/>
</dbReference>
<dbReference type="FunFam" id="1.10.287.950:FF:000001">
    <property type="entry name" value="Methyl-accepting chemotaxis sensory transducer"/>
    <property type="match status" value="1"/>
</dbReference>
<feature type="domain" description="Methyl-accepting transducer" evidence="7">
    <location>
        <begin position="361"/>
        <end position="590"/>
    </location>
</feature>
<evidence type="ECO:0000313" key="10">
    <source>
        <dbReference type="EMBL" id="BAK12060.1"/>
    </source>
</evidence>
<dbReference type="InterPro" id="IPR032255">
    <property type="entry name" value="HBM"/>
</dbReference>
<dbReference type="KEGG" id="paj:PAJ_1980"/>
<keyword evidence="6" id="KW-0812">Transmembrane</keyword>
<evidence type="ECO:0000256" key="6">
    <source>
        <dbReference type="SAM" id="Phobius"/>
    </source>
</evidence>
<dbReference type="eggNOG" id="COG0840">
    <property type="taxonomic scope" value="Bacteria"/>
</dbReference>
<evidence type="ECO:0000256" key="1">
    <source>
        <dbReference type="ARBA" id="ARBA00004370"/>
    </source>
</evidence>
<keyword evidence="6" id="KW-1133">Transmembrane helix</keyword>
<dbReference type="SUPFAM" id="SSF58104">
    <property type="entry name" value="Methyl-accepting chemotaxis protein (MCP) signaling domain"/>
    <property type="match status" value="1"/>
</dbReference>
<evidence type="ECO:0000256" key="5">
    <source>
        <dbReference type="PROSITE-ProRule" id="PRU00284"/>
    </source>
</evidence>
<dbReference type="PANTHER" id="PTHR43531:SF5">
    <property type="entry name" value="METHYL-ACCEPTING CHEMOTAXIS PROTEIN III"/>
    <property type="match status" value="1"/>
</dbReference>
<dbReference type="AlphaFoldDB" id="A0A0H3KYD2"/>
<dbReference type="GO" id="GO:0005886">
    <property type="term" value="C:plasma membrane"/>
    <property type="evidence" value="ECO:0007669"/>
    <property type="project" value="TreeGrafter"/>
</dbReference>
<evidence type="ECO:0000256" key="2">
    <source>
        <dbReference type="ARBA" id="ARBA00022500"/>
    </source>
</evidence>
<dbReference type="InterPro" id="IPR004090">
    <property type="entry name" value="Chemotax_Me-accpt_rcpt"/>
</dbReference>
<dbReference type="PRINTS" id="PR00260">
    <property type="entry name" value="CHEMTRNSDUCR"/>
</dbReference>
<dbReference type="Pfam" id="PF00672">
    <property type="entry name" value="HAMP"/>
    <property type="match status" value="1"/>
</dbReference>
<sequence>MSALSHFFENLNVGKKLMLGFGLILLLSLAVAICGIKNLNDISVRAEKLRELKSVNDRFSQAKDARLQFVRTHDEKFIDLNEAMLKEVDQNLRNLGVFRWDASQQAMITAMPSAIATYRQKRADTVQAVRNGAQALQSLSVEEEMRGISQLATSSSNDAQVAAALQEINKHLAGVAVRVKLFGLEHKDADRSALSNFLTETVGLIAQVAPRLNPADSATLAKISEQLDGKQADINALMASVKAGEEATAELAVAGKTLTDMSNNLFTQQLDATNHDAGQAVWLMAAIVIAAIVAGIVIALFITRQLTRPLSELLNVANQMARGNLSIMLNSTRRDELGELMRAVGEMSDELRRIISGIRSGVTSVSQASAEIASGNNDLSARTESQAAALAQTAASMEQLTATVKQNADNIHHSSRLAQQTFDTASRGGELVTNVVSTMDEISASSGKISEITSVINSIAFQTNILALNAAVEAARAGEQGRGFAVVASEVRNLAQRSALAAKEIEALIQDSVARIRAGSQLVSQTGNTMGEIVTSVSNVTEILNEISHASEEQNRGIAQVGVAIVEMDNVTQQNAALVEQSSAAASALHDQAQTLAGSVSRFVIA</sequence>
<dbReference type="PROSITE" id="PS50111">
    <property type="entry name" value="CHEMOTAXIS_TRANSDUC_2"/>
    <property type="match status" value="1"/>
</dbReference>
<dbReference type="SMART" id="SM00304">
    <property type="entry name" value="HAMP"/>
    <property type="match status" value="1"/>
</dbReference>
<dbReference type="GO" id="GO:0006935">
    <property type="term" value="P:chemotaxis"/>
    <property type="evidence" value="ECO:0007669"/>
    <property type="project" value="UniProtKB-KW"/>
</dbReference>
<proteinExistence type="inferred from homology"/>
<dbReference type="PATRIC" id="fig|932677.3.peg.2300"/>
<keyword evidence="3 5" id="KW-0807">Transducer</keyword>
<feature type="domain" description="HAMP" evidence="8">
    <location>
        <begin position="304"/>
        <end position="356"/>
    </location>
</feature>
<feature type="transmembrane region" description="Helical" evidence="6">
    <location>
        <begin position="280"/>
        <end position="302"/>
    </location>
</feature>
<gene>
    <name evidence="10" type="primary">tar</name>
    <name evidence="10" type="ordered locus">PAJ_1980</name>
</gene>
<dbReference type="CDD" id="cd11386">
    <property type="entry name" value="MCP_signal"/>
    <property type="match status" value="1"/>
</dbReference>
<comment type="subcellular location">
    <subcellularLocation>
        <location evidence="1">Membrane</location>
    </subcellularLocation>
</comment>
<dbReference type="Pfam" id="PF00015">
    <property type="entry name" value="MCPsignal"/>
    <property type="match status" value="1"/>
</dbReference>
<dbReference type="OrthoDB" id="6167817at2"/>
<evidence type="ECO:0000259" key="7">
    <source>
        <dbReference type="PROSITE" id="PS50111"/>
    </source>
</evidence>
<protein>
    <submittedName>
        <fullName evidence="10">Methyl-accepting chemotaxis protein II Tar</fullName>
    </submittedName>
</protein>
<dbReference type="CDD" id="cd06225">
    <property type="entry name" value="HAMP"/>
    <property type="match status" value="1"/>
</dbReference>
<reference evidence="11" key="1">
    <citation type="journal article" date="2012" name="Appl. Microbiol. Biotechnol.">
        <title>The complete genome sequence of Pantoea ananatis AJ13355, an organism with great biotechnological potential.</title>
        <authorList>
            <person name="Hara Y."/>
            <person name="Kadotani N."/>
            <person name="Izui H."/>
            <person name="Katashkina J.I."/>
            <person name="Kuvaeva T.M."/>
            <person name="Andreeva I.G."/>
            <person name="Golubeva L.I."/>
            <person name="Malko D.B."/>
            <person name="Makeev V.J."/>
            <person name="Mashko S.V."/>
            <person name="Kozlov Y.I."/>
        </authorList>
    </citation>
    <scope>NUCLEOTIDE SEQUENCE [LARGE SCALE GENOMIC DNA]</scope>
    <source>
        <strain evidence="11">AJ13355</strain>
    </source>
</reference>
<dbReference type="Gene3D" id="1.10.287.950">
    <property type="entry name" value="Methyl-accepting chemotaxis protein"/>
    <property type="match status" value="1"/>
</dbReference>
<comment type="similarity">
    <text evidence="4">Belongs to the methyl-accepting chemotaxis (MCP) protein family.</text>
</comment>
<name>A0A0H3KYD2_PANAA</name>
<evidence type="ECO:0000313" key="11">
    <source>
        <dbReference type="Proteomes" id="UP000006690"/>
    </source>
</evidence>
<evidence type="ECO:0000259" key="8">
    <source>
        <dbReference type="PROSITE" id="PS50885"/>
    </source>
</evidence>
<keyword evidence="2" id="KW-0145">Chemotaxis</keyword>
<dbReference type="PROSITE" id="PS51753">
    <property type="entry name" value="HBM"/>
    <property type="match status" value="1"/>
</dbReference>
<feature type="domain" description="HBM" evidence="9">
    <location>
        <begin position="44"/>
        <end position="277"/>
    </location>
</feature>
<dbReference type="SMART" id="SM01358">
    <property type="entry name" value="HBM"/>
    <property type="match status" value="1"/>
</dbReference>
<dbReference type="GO" id="GO:0007165">
    <property type="term" value="P:signal transduction"/>
    <property type="evidence" value="ECO:0007669"/>
    <property type="project" value="UniProtKB-KW"/>
</dbReference>
<evidence type="ECO:0000256" key="4">
    <source>
        <dbReference type="ARBA" id="ARBA00029447"/>
    </source>
</evidence>
<dbReference type="PANTHER" id="PTHR43531">
    <property type="entry name" value="PROTEIN ICFG"/>
    <property type="match status" value="1"/>
</dbReference>
<dbReference type="SMART" id="SM00283">
    <property type="entry name" value="MA"/>
    <property type="match status" value="1"/>
</dbReference>
<keyword evidence="6" id="KW-0472">Membrane</keyword>
<dbReference type="PROSITE" id="PS50885">
    <property type="entry name" value="HAMP"/>
    <property type="match status" value="1"/>
</dbReference>
<dbReference type="EMBL" id="AP012032">
    <property type="protein sequence ID" value="BAK12060.1"/>
    <property type="molecule type" value="Genomic_DNA"/>
</dbReference>
<organism evidence="10 11">
    <name type="scientific">Pantoea ananatis (strain AJ13355)</name>
    <dbReference type="NCBI Taxonomy" id="932677"/>
    <lineage>
        <taxon>Bacteria</taxon>
        <taxon>Pseudomonadati</taxon>
        <taxon>Pseudomonadota</taxon>
        <taxon>Gammaproteobacteria</taxon>
        <taxon>Enterobacterales</taxon>
        <taxon>Erwiniaceae</taxon>
        <taxon>Pantoea</taxon>
    </lineage>
</organism>
<accession>A0A0H3KYD2</accession>
<dbReference type="RefSeq" id="WP_014594202.1">
    <property type="nucleotide sequence ID" value="NC_017531.2"/>
</dbReference>
<dbReference type="GO" id="GO:0004888">
    <property type="term" value="F:transmembrane signaling receptor activity"/>
    <property type="evidence" value="ECO:0007669"/>
    <property type="project" value="InterPro"/>
</dbReference>
<dbReference type="InterPro" id="IPR003660">
    <property type="entry name" value="HAMP_dom"/>
</dbReference>
<evidence type="ECO:0000256" key="3">
    <source>
        <dbReference type="ARBA" id="ARBA00023224"/>
    </source>
</evidence>
<evidence type="ECO:0000259" key="9">
    <source>
        <dbReference type="PROSITE" id="PS51753"/>
    </source>
</evidence>
<dbReference type="InterPro" id="IPR051310">
    <property type="entry name" value="MCP_chemotaxis"/>
</dbReference>
<dbReference type="Pfam" id="PF16591">
    <property type="entry name" value="HBM"/>
    <property type="match status" value="1"/>
</dbReference>
<dbReference type="HOGENOM" id="CLU_000445_107_16_6"/>
<dbReference type="InterPro" id="IPR004089">
    <property type="entry name" value="MCPsignal_dom"/>
</dbReference>